<accession>A0A9P0FFC6</accession>
<evidence type="ECO:0000313" key="2">
    <source>
        <dbReference type="EMBL" id="CAH0550908.1"/>
    </source>
</evidence>
<organism evidence="2 3">
    <name type="scientific">Brassicogethes aeneus</name>
    <name type="common">Rape pollen beetle</name>
    <name type="synonym">Meligethes aeneus</name>
    <dbReference type="NCBI Taxonomy" id="1431903"/>
    <lineage>
        <taxon>Eukaryota</taxon>
        <taxon>Metazoa</taxon>
        <taxon>Ecdysozoa</taxon>
        <taxon>Arthropoda</taxon>
        <taxon>Hexapoda</taxon>
        <taxon>Insecta</taxon>
        <taxon>Pterygota</taxon>
        <taxon>Neoptera</taxon>
        <taxon>Endopterygota</taxon>
        <taxon>Coleoptera</taxon>
        <taxon>Polyphaga</taxon>
        <taxon>Cucujiformia</taxon>
        <taxon>Nitidulidae</taxon>
        <taxon>Meligethinae</taxon>
        <taxon>Brassicogethes</taxon>
    </lineage>
</organism>
<feature type="region of interest" description="Disordered" evidence="1">
    <location>
        <begin position="1"/>
        <end position="21"/>
    </location>
</feature>
<dbReference type="Proteomes" id="UP001154078">
    <property type="component" value="Chromosome 2"/>
</dbReference>
<reference evidence="2" key="1">
    <citation type="submission" date="2021-12" db="EMBL/GenBank/DDBJ databases">
        <authorList>
            <person name="King R."/>
        </authorList>
    </citation>
    <scope>NUCLEOTIDE SEQUENCE</scope>
</reference>
<dbReference type="OrthoDB" id="6777768at2759"/>
<gene>
    <name evidence="2" type="ORF">MELIAE_LOCUS3622</name>
</gene>
<keyword evidence="3" id="KW-1185">Reference proteome</keyword>
<dbReference type="EMBL" id="OV121133">
    <property type="protein sequence ID" value="CAH0550908.1"/>
    <property type="molecule type" value="Genomic_DNA"/>
</dbReference>
<feature type="compositionally biased region" description="Basic and acidic residues" evidence="1">
    <location>
        <begin position="8"/>
        <end position="21"/>
    </location>
</feature>
<evidence type="ECO:0000313" key="3">
    <source>
        <dbReference type="Proteomes" id="UP001154078"/>
    </source>
</evidence>
<evidence type="ECO:0000256" key="1">
    <source>
        <dbReference type="SAM" id="MobiDB-lite"/>
    </source>
</evidence>
<dbReference type="AlphaFoldDB" id="A0A9P0FFC6"/>
<sequence length="225" mass="25598">MLGIDMKLASKEERSKLRKKREEVRKIRNEKTSELQQSVCYKSETEIESESIEVDSDVFHDEFPSKERRFTTKKIWITPRLCAALDKAKVSDRQAMHILMATVEALEIPADNKVLNRTSLQQLRQNNRHYQFGEAKSEFLDNVRITLGRSNVYKLAVLVSYNGTAKFLGAPKIESGTGKNIAQAVHNTLVEWDISEKVVASSFDTTSSNTGLQQGACILKYTRRL</sequence>
<proteinExistence type="predicted"/>
<name>A0A9P0FFC6_BRAAE</name>
<protein>
    <submittedName>
        <fullName evidence="2">Uncharacterized protein</fullName>
    </submittedName>
</protein>